<feature type="compositionally biased region" description="Polar residues" evidence="1">
    <location>
        <begin position="157"/>
        <end position="182"/>
    </location>
</feature>
<feature type="compositionally biased region" description="Basic residues" evidence="1">
    <location>
        <begin position="373"/>
        <end position="394"/>
    </location>
</feature>
<proteinExistence type="predicted"/>
<feature type="compositionally biased region" description="Basic and acidic residues" evidence="1">
    <location>
        <begin position="672"/>
        <end position="694"/>
    </location>
</feature>
<feature type="compositionally biased region" description="Basic and acidic residues" evidence="1">
    <location>
        <begin position="327"/>
        <end position="341"/>
    </location>
</feature>
<reference evidence="2" key="1">
    <citation type="submission" date="2016-01" db="EMBL/GenBank/DDBJ databases">
        <title>Reference transcriptome for the parasite Schistocephalus solidus: insights into the molecular evolution of parasitism.</title>
        <authorList>
            <person name="Hebert F.O."/>
            <person name="Grambauer S."/>
            <person name="Barber I."/>
            <person name="Landry C.R."/>
            <person name="Aubin-Horth N."/>
        </authorList>
    </citation>
    <scope>NUCLEOTIDE SEQUENCE</scope>
</reference>
<evidence type="ECO:0000313" key="2">
    <source>
        <dbReference type="EMBL" id="JAP55578.1"/>
    </source>
</evidence>
<feature type="compositionally biased region" description="Acidic residues" evidence="1">
    <location>
        <begin position="469"/>
        <end position="502"/>
    </location>
</feature>
<evidence type="ECO:0000256" key="1">
    <source>
        <dbReference type="SAM" id="MobiDB-lite"/>
    </source>
</evidence>
<feature type="compositionally biased region" description="Low complexity" evidence="1">
    <location>
        <begin position="218"/>
        <end position="229"/>
    </location>
</feature>
<feature type="region of interest" description="Disordered" evidence="1">
    <location>
        <begin position="1"/>
        <end position="105"/>
    </location>
</feature>
<dbReference type="EMBL" id="GEEE01007647">
    <property type="protein sequence ID" value="JAP55578.1"/>
    <property type="molecule type" value="Transcribed_RNA"/>
</dbReference>
<feature type="compositionally biased region" description="Polar residues" evidence="1">
    <location>
        <begin position="254"/>
        <end position="264"/>
    </location>
</feature>
<feature type="non-terminal residue" evidence="2">
    <location>
        <position position="701"/>
    </location>
</feature>
<gene>
    <name evidence="2" type="ORF">TR114647</name>
</gene>
<feature type="compositionally biased region" description="Low complexity" evidence="1">
    <location>
        <begin position="534"/>
        <end position="547"/>
    </location>
</feature>
<feature type="region of interest" description="Disordered" evidence="1">
    <location>
        <begin position="283"/>
        <end position="701"/>
    </location>
</feature>
<feature type="compositionally biased region" description="Polar residues" evidence="1">
    <location>
        <begin position="402"/>
        <end position="426"/>
    </location>
</feature>
<name>A0A0X3PVE8_SCHSO</name>
<dbReference type="AlphaFoldDB" id="A0A0X3PVE8"/>
<organism evidence="2">
    <name type="scientific">Schistocephalus solidus</name>
    <name type="common">Tapeworm</name>
    <dbReference type="NCBI Taxonomy" id="70667"/>
    <lineage>
        <taxon>Eukaryota</taxon>
        <taxon>Metazoa</taxon>
        <taxon>Spiralia</taxon>
        <taxon>Lophotrochozoa</taxon>
        <taxon>Platyhelminthes</taxon>
        <taxon>Cestoda</taxon>
        <taxon>Eucestoda</taxon>
        <taxon>Diphyllobothriidea</taxon>
        <taxon>Diphyllobothriidae</taxon>
        <taxon>Schistocephalus</taxon>
    </lineage>
</organism>
<sequence>MSVHQRLGPPVGQPASSRINGPRTAGNIADGDVRISRGGRFQEGPPVASHQRSTGGPSRSALCSPPRQFTGSAPTGPSGSMHRSGGGGHVDTNPPRRPPLVDAASTGDERIVQVCADHTILIEFKNELCKQSPTHPHGATGRGGGGGQRSAYAPRGTANQSRGAAGTRSRTQPPSQRPTANQREPWLAPHRGYSHQQLPPPQQTTDVSAPPRVPTVKASAPQQSQPGQAFTKRGSNGRRNAPSWPKMHLEDVRQQQQHSPTQQAFEYLPESWCEANSQWQNKVPVQAEEHAPANVRGRRGGGSLRDRQPPSIRQSARGGAGGGGRRQISENTDKGEAESSKRNRREKVVPLNETGELPADHAVASGQPANPQKRQRNRSYGGRGRRGGGARRITKPADGTIANPSTENPTVASNSMPLSQPKTAASTGDEDSVAGDIEQLRLQIDMNDTAKQPTVPDSETALEKREEFQSDESTESESEDESFDLSESDSTVQEEEGDDLDQQVEPSLVEQPDTPKEKTIEQGAADEEVGGRTESAASPSAESYEGETSAEAPSATQTSADAEGSRAREKKVEVRQTPSSLGDAESRPSDEPPVGALNGGATPKATEDVQGGDEEVEVSKQPSETVSRIALPPMTETKFNVPETPSLLGDAESRPSDEPPVGALNEGATPKATEDVKGGDEEVEVSKHPSETDARTALPPM</sequence>
<protein>
    <submittedName>
        <fullName evidence="2">Uncharacterized protein</fullName>
    </submittedName>
</protein>
<accession>A0A0X3PVE8</accession>
<feature type="region of interest" description="Disordered" evidence="1">
    <location>
        <begin position="129"/>
        <end position="265"/>
    </location>
</feature>
<feature type="compositionally biased region" description="Basic and acidic residues" evidence="1">
    <location>
        <begin position="563"/>
        <end position="574"/>
    </location>
</feature>